<keyword evidence="4" id="KW-1133">Transmembrane helix</keyword>
<dbReference type="Pfam" id="PF07731">
    <property type="entry name" value="Cu-oxidase_2"/>
    <property type="match status" value="1"/>
</dbReference>
<accession>A0A0D3L1I1</accession>
<keyword evidence="2" id="KW-0479">Metal-binding</keyword>
<evidence type="ECO:0000256" key="3">
    <source>
        <dbReference type="ARBA" id="ARBA00023002"/>
    </source>
</evidence>
<dbReference type="InterPro" id="IPR011706">
    <property type="entry name" value="Cu-oxidase_C"/>
</dbReference>
<feature type="signal peptide" evidence="5">
    <location>
        <begin position="1"/>
        <end position="15"/>
    </location>
</feature>
<dbReference type="AlphaFoldDB" id="A0A0D3L1I1"/>
<dbReference type="OMA" id="IVANTWH"/>
<feature type="domain" description="Plastocyanin-like" evidence="7">
    <location>
        <begin position="190"/>
        <end position="231"/>
    </location>
</feature>
<proteinExistence type="inferred from homology"/>
<name>A0A0D3L1I1_EMIH1</name>
<dbReference type="Gene3D" id="2.60.40.420">
    <property type="entry name" value="Cupredoxins - blue copper proteins"/>
    <property type="match status" value="3"/>
</dbReference>
<dbReference type="PaxDb" id="2903-EOD41866"/>
<evidence type="ECO:0000256" key="2">
    <source>
        <dbReference type="ARBA" id="ARBA00022723"/>
    </source>
</evidence>
<evidence type="ECO:0000256" key="1">
    <source>
        <dbReference type="ARBA" id="ARBA00010609"/>
    </source>
</evidence>
<dbReference type="STRING" id="2903.R1G1F7"/>
<dbReference type="GO" id="GO:0005507">
    <property type="term" value="F:copper ion binding"/>
    <property type="evidence" value="ECO:0007669"/>
    <property type="project" value="InterPro"/>
</dbReference>
<keyword evidence="9" id="KW-1185">Reference proteome</keyword>
<dbReference type="PANTHER" id="PTHR11709">
    <property type="entry name" value="MULTI-COPPER OXIDASE"/>
    <property type="match status" value="1"/>
</dbReference>
<evidence type="ECO:0000256" key="5">
    <source>
        <dbReference type="SAM" id="SignalP"/>
    </source>
</evidence>
<feature type="chain" id="PRO_5044292000" description="Plastocyanin-like domain-containing protein" evidence="5">
    <location>
        <begin position="16"/>
        <end position="902"/>
    </location>
</feature>
<organism evidence="8 9">
    <name type="scientific">Emiliania huxleyi (strain CCMP1516)</name>
    <dbReference type="NCBI Taxonomy" id="280463"/>
    <lineage>
        <taxon>Eukaryota</taxon>
        <taxon>Haptista</taxon>
        <taxon>Haptophyta</taxon>
        <taxon>Prymnesiophyceae</taxon>
        <taxon>Isochrysidales</taxon>
        <taxon>Noelaerhabdaceae</taxon>
        <taxon>Emiliania</taxon>
    </lineage>
</organism>
<dbReference type="GO" id="GO:0016491">
    <property type="term" value="F:oxidoreductase activity"/>
    <property type="evidence" value="ECO:0007669"/>
    <property type="project" value="UniProtKB-KW"/>
</dbReference>
<feature type="domain" description="Plastocyanin-like" evidence="6">
    <location>
        <begin position="586"/>
        <end position="717"/>
    </location>
</feature>
<keyword evidence="4" id="KW-0472">Membrane</keyword>
<evidence type="ECO:0000256" key="4">
    <source>
        <dbReference type="SAM" id="Phobius"/>
    </source>
</evidence>
<feature type="transmembrane region" description="Helical" evidence="4">
    <location>
        <begin position="792"/>
        <end position="815"/>
    </location>
</feature>
<dbReference type="HOGENOM" id="CLU_321455_0_0_1"/>
<dbReference type="eggNOG" id="ENOG502RBNT">
    <property type="taxonomic scope" value="Eukaryota"/>
</dbReference>
<reference evidence="9" key="1">
    <citation type="journal article" date="2013" name="Nature">
        <title>Pan genome of the phytoplankton Emiliania underpins its global distribution.</title>
        <authorList>
            <person name="Read B.A."/>
            <person name="Kegel J."/>
            <person name="Klute M.J."/>
            <person name="Kuo A."/>
            <person name="Lefebvre S.C."/>
            <person name="Maumus F."/>
            <person name="Mayer C."/>
            <person name="Miller J."/>
            <person name="Monier A."/>
            <person name="Salamov A."/>
            <person name="Young J."/>
            <person name="Aguilar M."/>
            <person name="Claverie J.M."/>
            <person name="Frickenhaus S."/>
            <person name="Gonzalez K."/>
            <person name="Herman E.K."/>
            <person name="Lin Y.C."/>
            <person name="Napier J."/>
            <person name="Ogata H."/>
            <person name="Sarno A.F."/>
            <person name="Shmutz J."/>
            <person name="Schroeder D."/>
            <person name="de Vargas C."/>
            <person name="Verret F."/>
            <person name="von Dassow P."/>
            <person name="Valentin K."/>
            <person name="Van de Peer Y."/>
            <person name="Wheeler G."/>
            <person name="Dacks J.B."/>
            <person name="Delwiche C.F."/>
            <person name="Dyhrman S.T."/>
            <person name="Glockner G."/>
            <person name="John U."/>
            <person name="Richards T."/>
            <person name="Worden A.Z."/>
            <person name="Zhang X."/>
            <person name="Grigoriev I.V."/>
            <person name="Allen A.E."/>
            <person name="Bidle K."/>
            <person name="Borodovsky M."/>
            <person name="Bowler C."/>
            <person name="Brownlee C."/>
            <person name="Cock J.M."/>
            <person name="Elias M."/>
            <person name="Gladyshev V.N."/>
            <person name="Groth M."/>
            <person name="Guda C."/>
            <person name="Hadaegh A."/>
            <person name="Iglesias-Rodriguez M.D."/>
            <person name="Jenkins J."/>
            <person name="Jones B.M."/>
            <person name="Lawson T."/>
            <person name="Leese F."/>
            <person name="Lindquist E."/>
            <person name="Lobanov A."/>
            <person name="Lomsadze A."/>
            <person name="Malik S.B."/>
            <person name="Marsh M.E."/>
            <person name="Mackinder L."/>
            <person name="Mock T."/>
            <person name="Mueller-Roeber B."/>
            <person name="Pagarete A."/>
            <person name="Parker M."/>
            <person name="Probert I."/>
            <person name="Quesneville H."/>
            <person name="Raines C."/>
            <person name="Rensing S.A."/>
            <person name="Riano-Pachon D.M."/>
            <person name="Richier S."/>
            <person name="Rokitta S."/>
            <person name="Shiraiwa Y."/>
            <person name="Soanes D.M."/>
            <person name="van der Giezen M."/>
            <person name="Wahlund T.M."/>
            <person name="Williams B."/>
            <person name="Wilson W."/>
            <person name="Wolfe G."/>
            <person name="Wurch L.L."/>
        </authorList>
    </citation>
    <scope>NUCLEOTIDE SEQUENCE</scope>
</reference>
<dbReference type="KEGG" id="ehx:EMIHUDRAFT_461016"/>
<evidence type="ECO:0000259" key="6">
    <source>
        <dbReference type="Pfam" id="PF07731"/>
    </source>
</evidence>
<dbReference type="InterPro" id="IPR011707">
    <property type="entry name" value="Cu-oxidase-like_N"/>
</dbReference>
<keyword evidence="5" id="KW-0732">Signal</keyword>
<dbReference type="InterPro" id="IPR002355">
    <property type="entry name" value="Cu_oxidase_Cu_BS"/>
</dbReference>
<dbReference type="PANTHER" id="PTHR11709:SF518">
    <property type="entry name" value="MULTICOPPER OXIDASE"/>
    <property type="match status" value="1"/>
</dbReference>
<dbReference type="PROSITE" id="PS00080">
    <property type="entry name" value="MULTICOPPER_OXIDASE2"/>
    <property type="match status" value="1"/>
</dbReference>
<dbReference type="GeneID" id="17287136"/>
<evidence type="ECO:0008006" key="10">
    <source>
        <dbReference type="Google" id="ProtNLM"/>
    </source>
</evidence>
<evidence type="ECO:0000259" key="7">
    <source>
        <dbReference type="Pfam" id="PF07732"/>
    </source>
</evidence>
<dbReference type="Proteomes" id="UP000013827">
    <property type="component" value="Unassembled WGS sequence"/>
</dbReference>
<dbReference type="EnsemblProtists" id="EOD41866">
    <property type="protein sequence ID" value="EOD41866"/>
    <property type="gene ID" value="EMIHUDRAFT_461016"/>
</dbReference>
<reference evidence="8" key="2">
    <citation type="submission" date="2024-10" db="UniProtKB">
        <authorList>
            <consortium name="EnsemblProtists"/>
        </authorList>
    </citation>
    <scope>IDENTIFICATION</scope>
</reference>
<dbReference type="SUPFAM" id="SSF49503">
    <property type="entry name" value="Cupredoxins"/>
    <property type="match status" value="2"/>
</dbReference>
<keyword evidence="4" id="KW-0812">Transmembrane</keyword>
<dbReference type="RefSeq" id="XP_005794295.1">
    <property type="nucleotide sequence ID" value="XM_005794238.1"/>
</dbReference>
<dbReference type="InterPro" id="IPR008972">
    <property type="entry name" value="Cupredoxin"/>
</dbReference>
<evidence type="ECO:0000313" key="9">
    <source>
        <dbReference type="Proteomes" id="UP000013827"/>
    </source>
</evidence>
<keyword evidence="3" id="KW-0560">Oxidoreductase</keyword>
<dbReference type="Pfam" id="PF07732">
    <property type="entry name" value="Cu-oxidase_3"/>
    <property type="match status" value="1"/>
</dbReference>
<sequence length="902" mass="96537">MALLSLLALLPLAQAAQNVFIPFNAKAQEQPVISDANDANPGDHVTEVDITLCEVLLVAHDSELDVKASQYSRSYFLGADIACSNVIMDASTLSVGGPTIKVKPGDQMRITLFNNLPASNRGFEWANTQSLNNTYHDVHITGLHTHGLHISGEAPGDSIFTSVYPKGSDPSLCPEYDEGTDPKSCSVGSHTFNYSIPADHMGGTFWYHPHHHGSTALQAGGGAAGMIIVEDMPGDLPTVVAEMEEHVMSMISVTFINNHDIARSGELVCKCKVGTCDACTEATKNKCKKTCKNPGGGPGFAGSLAGFFNTLPGVSEGDFLACPVGDRNATVPAAKQHELELKCQEGVGGGVGVWAPGLVTDGLSEGTPEQRHKFLGESNMVLMNGAFNPEKEIVANTWHRFRMLYSSVDKVVMPTIEGGGCEYKLLAKDGITLQSAPRDFETGFMGPGNRADWLVRCQPGKHRLITHAYVPFGGDLLQLTGETKLYGPGPNVRGNHYTREAQNLVTLVATVDGSAPATPSCEVLPTFEVARPCYLVDLQREPSTSFSMHDDTKIGVTLGLKVGNSDISGLLPPNYYVESNESSYSNTLDFDGMHSVDAKPPVGQPIELDLHGLYFHAFHLHVNPFQLQGDPILADATAAIPNGNSGGAIHANFEEKKTGAFADYFRAGDWHDTLMLPTRNSLTVRSQTDKFTGSQIFHCHILDHEDLGMMGQFLIQEGPDAEWAGARRIDPRCYNASSVERGGARPFARIVDPGSCAAAEAYPATPPFPPLAPPLPPAAPPPPPPPVNLVTIVLNLVTVGIGLLASLILLSLYYYCGCFCGASGGLCQSGHHPCAGAIACWEVNEFCCQNYGIGRRDIPDATKRDVEIAKVEIDVEVEITTGEAIRPVAPQAPSGMAEREVV</sequence>
<evidence type="ECO:0000313" key="8">
    <source>
        <dbReference type="EnsemblProtists" id="EOD41866"/>
    </source>
</evidence>
<comment type="similarity">
    <text evidence="1">Belongs to the multicopper oxidase family.</text>
</comment>
<dbReference type="InterPro" id="IPR045087">
    <property type="entry name" value="Cu-oxidase_fam"/>
</dbReference>
<protein>
    <recommendedName>
        <fullName evidence="10">Plastocyanin-like domain-containing protein</fullName>
    </recommendedName>
</protein>